<feature type="transmembrane region" description="Helical" evidence="6">
    <location>
        <begin position="407"/>
        <end position="433"/>
    </location>
</feature>
<feature type="transmembrane region" description="Helical" evidence="6">
    <location>
        <begin position="350"/>
        <end position="366"/>
    </location>
</feature>
<feature type="transmembrane region" description="Helical" evidence="6">
    <location>
        <begin position="378"/>
        <end position="401"/>
    </location>
</feature>
<evidence type="ECO:0000256" key="5">
    <source>
        <dbReference type="ARBA" id="ARBA00023136"/>
    </source>
</evidence>
<keyword evidence="5 6" id="KW-0472">Membrane</keyword>
<reference evidence="10" key="1">
    <citation type="journal article" date="2019" name="Int. J. Syst. Evol. Microbiol.">
        <title>The Global Catalogue of Microorganisms (GCM) 10K type strain sequencing project: providing services to taxonomists for standard genome sequencing and annotation.</title>
        <authorList>
            <consortium name="The Broad Institute Genomics Platform"/>
            <consortium name="The Broad Institute Genome Sequencing Center for Infectious Disease"/>
            <person name="Wu L."/>
            <person name="Ma J."/>
        </authorList>
    </citation>
    <scope>NUCLEOTIDE SEQUENCE [LARGE SCALE GENOMIC DNA]</scope>
    <source>
        <strain evidence="10">CECT 7956</strain>
    </source>
</reference>
<evidence type="ECO:0000256" key="6">
    <source>
        <dbReference type="SAM" id="Phobius"/>
    </source>
</evidence>
<dbReference type="InterPro" id="IPR052159">
    <property type="entry name" value="Competence_DNA_uptake"/>
</dbReference>
<dbReference type="RefSeq" id="WP_379839606.1">
    <property type="nucleotide sequence ID" value="NZ_JBHRYQ010000001.1"/>
</dbReference>
<evidence type="ECO:0000259" key="7">
    <source>
        <dbReference type="Pfam" id="PF03772"/>
    </source>
</evidence>
<dbReference type="InterPro" id="IPR025405">
    <property type="entry name" value="DUF4131"/>
</dbReference>
<accession>A0ABV7Z3G6</accession>
<dbReference type="PANTHER" id="PTHR30619">
    <property type="entry name" value="DNA INTERNALIZATION/COMPETENCE PROTEIN COMEC/REC2"/>
    <property type="match status" value="1"/>
</dbReference>
<feature type="transmembrane region" description="Helical" evidence="6">
    <location>
        <begin position="278"/>
        <end position="295"/>
    </location>
</feature>
<comment type="subcellular location">
    <subcellularLocation>
        <location evidence="1">Cell membrane</location>
        <topology evidence="1">Multi-pass membrane protein</topology>
    </subcellularLocation>
</comment>
<dbReference type="Pfam" id="PF13567">
    <property type="entry name" value="DUF4131"/>
    <property type="match status" value="1"/>
</dbReference>
<evidence type="ECO:0000256" key="2">
    <source>
        <dbReference type="ARBA" id="ARBA00022475"/>
    </source>
</evidence>
<gene>
    <name evidence="9" type="ORF">ACFOOI_18770</name>
</gene>
<feature type="transmembrane region" description="Helical" evidence="6">
    <location>
        <begin position="440"/>
        <end position="461"/>
    </location>
</feature>
<keyword evidence="10" id="KW-1185">Reference proteome</keyword>
<dbReference type="InterPro" id="IPR004477">
    <property type="entry name" value="ComEC_N"/>
</dbReference>
<feature type="transmembrane region" description="Helical" evidence="6">
    <location>
        <begin position="243"/>
        <end position="266"/>
    </location>
</feature>
<evidence type="ECO:0000313" key="9">
    <source>
        <dbReference type="EMBL" id="MFC3812713.1"/>
    </source>
</evidence>
<evidence type="ECO:0000256" key="4">
    <source>
        <dbReference type="ARBA" id="ARBA00022989"/>
    </source>
</evidence>
<keyword evidence="4 6" id="KW-1133">Transmembrane helix</keyword>
<name>A0ABV7Z3G6_9BACT</name>
<evidence type="ECO:0000256" key="3">
    <source>
        <dbReference type="ARBA" id="ARBA00022692"/>
    </source>
</evidence>
<keyword evidence="2" id="KW-1003">Cell membrane</keyword>
<dbReference type="PANTHER" id="PTHR30619:SF1">
    <property type="entry name" value="RECOMBINATION PROTEIN 2"/>
    <property type="match status" value="1"/>
</dbReference>
<evidence type="ECO:0000259" key="8">
    <source>
        <dbReference type="Pfam" id="PF13567"/>
    </source>
</evidence>
<feature type="domain" description="DUF4131" evidence="8">
    <location>
        <begin position="26"/>
        <end position="184"/>
    </location>
</feature>
<protein>
    <submittedName>
        <fullName evidence="9">ComEC/Rec2 family competence protein</fullName>
    </submittedName>
</protein>
<proteinExistence type="predicted"/>
<feature type="domain" description="ComEC/Rec2-related protein" evidence="7">
    <location>
        <begin position="227"/>
        <end position="493"/>
    </location>
</feature>
<dbReference type="Proteomes" id="UP001595616">
    <property type="component" value="Unassembled WGS sequence"/>
</dbReference>
<keyword evidence="3 6" id="KW-0812">Transmembrane</keyword>
<feature type="transmembrane region" description="Helical" evidence="6">
    <location>
        <begin position="27"/>
        <end position="46"/>
    </location>
</feature>
<dbReference type="Pfam" id="PF03772">
    <property type="entry name" value="Competence"/>
    <property type="match status" value="1"/>
</dbReference>
<comment type="caution">
    <text evidence="9">The sequence shown here is derived from an EMBL/GenBank/DDBJ whole genome shotgun (WGS) entry which is preliminary data.</text>
</comment>
<dbReference type="EMBL" id="JBHRYQ010000001">
    <property type="protein sequence ID" value="MFC3812713.1"/>
    <property type="molecule type" value="Genomic_DNA"/>
</dbReference>
<organism evidence="9 10">
    <name type="scientific">Lacihabitans lacunae</name>
    <dbReference type="NCBI Taxonomy" id="1028214"/>
    <lineage>
        <taxon>Bacteria</taxon>
        <taxon>Pseudomonadati</taxon>
        <taxon>Bacteroidota</taxon>
        <taxon>Cytophagia</taxon>
        <taxon>Cytophagales</taxon>
        <taxon>Leadbetterellaceae</taxon>
        <taxon>Lacihabitans</taxon>
    </lineage>
</organism>
<evidence type="ECO:0000256" key="1">
    <source>
        <dbReference type="ARBA" id="ARBA00004651"/>
    </source>
</evidence>
<dbReference type="NCBIfam" id="TIGR00360">
    <property type="entry name" value="ComEC_N-term"/>
    <property type="match status" value="1"/>
</dbReference>
<sequence length="674" mass="77121">MKFKSTPALLFLVMLVAGIVLESFIPFKISIGLFVTSLLVLFFVFIRNKNSIFKNLTFVTWFLFGVVISKIHSIGINASKPISGSAFSSYLVQINSPAEIKPKTYKVEGKILAIKTDSLWQKKAEKTLLYFSKDMGVLPKYGEVYLIKGSPREIEAPKNPLEFNYKAYLQKKYIYTHQFLREGDFKYAGKAPISSLFQFAYGLNNRTQEIFETVFDNPKALGVANALVAGEKSGLDFETKQSYSAAGAVHILAVSGLHVGILFLILKIIFGKILNPKKIWFTVAVLGVLWLYALFTGLSPSVCRSTFMFTLIQLAPLLKRDHNSINVLLVSAIVLLIINPNWIYDVGFQLSYLAVFGIIFLYPRLRNLLEIENKYLRWLWEISLVSFSAQLLTFPLSLYYFHQFPNYFLLTNPIVAILSMLILPVGIFVILLFEVPFIGAFLVYIFKTLIAVLNYLVFYISDLKFSTTTRLELGTYSVILLFMFIGLIIHFFTRRNKLSLIAASVLVLILSVQKIYKTYEQNQSNELTFHYIPRGYGISILDQREANFISTKELIDDPLITQFHLKNYYDHMGIKAETRVSSENRSMLKISKENLKVQWVLDQNAISDLDLTADYLMISNDAIRDLEILKHYKGQIIIDGSNKKWYIENLQEQNKNYNLNLISLYDSGSKTFKI</sequence>
<evidence type="ECO:0000313" key="10">
    <source>
        <dbReference type="Proteomes" id="UP001595616"/>
    </source>
</evidence>
<feature type="transmembrane region" description="Helical" evidence="6">
    <location>
        <begin position="473"/>
        <end position="491"/>
    </location>
</feature>
<feature type="transmembrane region" description="Helical" evidence="6">
    <location>
        <begin position="325"/>
        <end position="344"/>
    </location>
</feature>